<dbReference type="Gene3D" id="3.40.50.300">
    <property type="entry name" value="P-loop containing nucleotide triphosphate hydrolases"/>
    <property type="match status" value="1"/>
</dbReference>
<dbReference type="EMBL" id="BAABKG010000001">
    <property type="protein sequence ID" value="GAA5142136.1"/>
    <property type="molecule type" value="Genomic_DNA"/>
</dbReference>
<dbReference type="Proteomes" id="UP001500221">
    <property type="component" value="Unassembled WGS sequence"/>
</dbReference>
<evidence type="ECO:0000313" key="2">
    <source>
        <dbReference type="Proteomes" id="UP001500221"/>
    </source>
</evidence>
<sequence>MSAVSEQPVVQPAGPGSPLEPVRRRVVFVVGAGRSGTSTMSGALRALGMHVPQPEVDADESNPKGFGEPQWVVDFHDELLQRCNVHVSDGRPSAWYECGKLAAFEPLRGRLHTWLEQQFVDGGPELVIKDPRLAWFVGLWRSAALRCDATPAYVTLLRPPAEVVGSRQRTYDAKVGEVQRTAAWINMMLHTERATRGSARRFVRYDDMLADWTVPVFGLGQAFDLAAVLTAQANDIRAVHAFIDPGLRHRSPSWDELEVPPGLRDLAQATWESLDRLAEPDGDVPAVHDRLDELRTAYSVLYTEAEAISTSTALAAHRDGLAQLPGPVNAVVRRNADRIPHTVRAAVPPRLRRGLRRLAGRRRG</sequence>
<comment type="caution">
    <text evidence="1">The sequence shown here is derived from an EMBL/GenBank/DDBJ whole genome shotgun (WGS) entry which is preliminary data.</text>
</comment>
<accession>A0ABP9P7X7</accession>
<proteinExistence type="predicted"/>
<name>A0ABP9P7X7_9ACTN</name>
<gene>
    <name evidence="1" type="ORF">GCM10023340_05110</name>
</gene>
<dbReference type="SUPFAM" id="SSF52540">
    <property type="entry name" value="P-loop containing nucleoside triphosphate hydrolases"/>
    <property type="match status" value="1"/>
</dbReference>
<reference evidence="2" key="1">
    <citation type="journal article" date="2019" name="Int. J. Syst. Evol. Microbiol.">
        <title>The Global Catalogue of Microorganisms (GCM) 10K type strain sequencing project: providing services to taxonomists for standard genome sequencing and annotation.</title>
        <authorList>
            <consortium name="The Broad Institute Genomics Platform"/>
            <consortium name="The Broad Institute Genome Sequencing Center for Infectious Disease"/>
            <person name="Wu L."/>
            <person name="Ma J."/>
        </authorList>
    </citation>
    <scope>NUCLEOTIDE SEQUENCE [LARGE SCALE GENOMIC DNA]</scope>
    <source>
        <strain evidence="2">JCM 18459</strain>
    </source>
</reference>
<organism evidence="1 2">
    <name type="scientific">Nocardioides marinquilinus</name>
    <dbReference type="NCBI Taxonomy" id="1210400"/>
    <lineage>
        <taxon>Bacteria</taxon>
        <taxon>Bacillati</taxon>
        <taxon>Actinomycetota</taxon>
        <taxon>Actinomycetes</taxon>
        <taxon>Propionibacteriales</taxon>
        <taxon>Nocardioidaceae</taxon>
        <taxon>Nocardioides</taxon>
    </lineage>
</organism>
<evidence type="ECO:0000313" key="1">
    <source>
        <dbReference type="EMBL" id="GAA5142136.1"/>
    </source>
</evidence>
<keyword evidence="2" id="KW-1185">Reference proteome</keyword>
<protein>
    <submittedName>
        <fullName evidence="1">Sulfotransferase family protein</fullName>
    </submittedName>
</protein>
<dbReference type="InterPro" id="IPR027417">
    <property type="entry name" value="P-loop_NTPase"/>
</dbReference>